<sequence length="863" mass="95773">MRFKDRIKRNILTLLFSVPTLLIGQQTDFPFQNSDLDVETRVNDIVSRLSLAEKVAQMQDVAPAINRLGIREYNWWNECLHGVARAGAATSFPQAIGMAATFNDDLIHDVANVISTEARAKFNHSIQLGQRGRYQGLTMWTPNINIFRDPRWGRGQETYGEDPYLTSRMGVAFVKGLQGNDPDYLKVVATPKHYAVHSGPEYNRHSFDAYTTKRDLYDTYLPAFKATVTEGKAFSVMSAYNRYLGASATASKLLLNDILRERWGFEGYVVSDCGAVSDVYKHHKIVPTAEEASALALMAGCDLNCGSSYSHLVKAVEQGLVSEEKIDQAVKRLFTARIKLGLLNPPADMPFTELTDDYIEAKAHQELALKTARESLVLLKNEGQTLPLSKKIKSIAVIGPNANDRHFMLGNYFGTPTYSKTILEGIKDKVSRSTKVHYFKGTNLVDNAPVFNVIDQDFFTGKITAAYYNNSDLSGAPVKTETENYIDFEWGGAAPIDILKPGHFSIKYTGILKPDFSGEVGLGVMESGGSFKLFVDDKELLNGAGGNGNSVLSQTIQVKKGKEYNIRLEYKCTNEWMASIQLVWNTEHLQGKDYMFRKAAESDAIVYVGGITSRLEGEEMPVAIDGFSKGDRTNLQLPKPQGELLKALHKLGKPVILVLTTGSAMAINWEQDHLPAILNAWYPGQGGGQAVADVLFGDYNPSGKLPVTFYKSVADLPPFEDYHMSGRTYRYFNGDVLYPFGYGLSFTNFSFSKPQLDTSVMTQAMSNKVHVTVSNNGTFDGETVVQLYIRDKEASVATPLRTLKRFKKLFLKAGASKTVTFEITREDLAITDNEGHQMIEPGVFEIYVGPDSKTTNKTLITLK</sequence>
<feature type="domain" description="PA14" evidence="4">
    <location>
        <begin position="458"/>
        <end position="600"/>
    </location>
</feature>
<dbReference type="Gene3D" id="3.20.20.300">
    <property type="entry name" value="Glycoside hydrolase, family 3, N-terminal domain"/>
    <property type="match status" value="1"/>
</dbReference>
<dbReference type="SMART" id="SM01217">
    <property type="entry name" value="Fn3_like"/>
    <property type="match status" value="1"/>
</dbReference>
<dbReference type="InterPro" id="IPR002772">
    <property type="entry name" value="Glyco_hydro_3_C"/>
</dbReference>
<dbReference type="InterPro" id="IPR026891">
    <property type="entry name" value="Fn3-like"/>
</dbReference>
<evidence type="ECO:0000256" key="2">
    <source>
        <dbReference type="ARBA" id="ARBA00022729"/>
    </source>
</evidence>
<dbReference type="PANTHER" id="PTHR42721">
    <property type="entry name" value="SUGAR HYDROLASE-RELATED"/>
    <property type="match status" value="1"/>
</dbReference>
<evidence type="ECO:0000313" key="6">
    <source>
        <dbReference type="Proteomes" id="UP001500954"/>
    </source>
</evidence>
<name>A0ABP6YK70_9FLAO</name>
<dbReference type="SUPFAM" id="SSF56988">
    <property type="entry name" value="Anthrax protective antigen"/>
    <property type="match status" value="1"/>
</dbReference>
<evidence type="ECO:0000256" key="1">
    <source>
        <dbReference type="ARBA" id="ARBA00005336"/>
    </source>
</evidence>
<evidence type="ECO:0000259" key="4">
    <source>
        <dbReference type="PROSITE" id="PS51820"/>
    </source>
</evidence>
<dbReference type="InterPro" id="IPR036881">
    <property type="entry name" value="Glyco_hydro_3_C_sf"/>
</dbReference>
<dbReference type="Pfam" id="PF07691">
    <property type="entry name" value="PA14"/>
    <property type="match status" value="1"/>
</dbReference>
<dbReference type="SMART" id="SM00758">
    <property type="entry name" value="PA14"/>
    <property type="match status" value="1"/>
</dbReference>
<dbReference type="InterPro" id="IPR044993">
    <property type="entry name" value="BXL"/>
</dbReference>
<dbReference type="PROSITE" id="PS51820">
    <property type="entry name" value="PA14"/>
    <property type="match status" value="1"/>
</dbReference>
<dbReference type="SUPFAM" id="SSF52279">
    <property type="entry name" value="Beta-D-glucan exohydrolase, C-terminal domain"/>
    <property type="match status" value="1"/>
</dbReference>
<dbReference type="Gene3D" id="3.40.50.1700">
    <property type="entry name" value="Glycoside hydrolase family 3 C-terminal domain"/>
    <property type="match status" value="2"/>
</dbReference>
<dbReference type="Pfam" id="PF14310">
    <property type="entry name" value="Fn3-like"/>
    <property type="match status" value="1"/>
</dbReference>
<comment type="similarity">
    <text evidence="1">Belongs to the glycosyl hydrolase 3 family.</text>
</comment>
<evidence type="ECO:0000256" key="3">
    <source>
        <dbReference type="ARBA" id="ARBA00022801"/>
    </source>
</evidence>
<dbReference type="InterPro" id="IPR011658">
    <property type="entry name" value="PA14_dom"/>
</dbReference>
<evidence type="ECO:0000313" key="5">
    <source>
        <dbReference type="EMBL" id="GAA3584509.1"/>
    </source>
</evidence>
<comment type="caution">
    <text evidence="5">The sequence shown here is derived from an EMBL/GenBank/DDBJ whole genome shotgun (WGS) entry which is preliminary data.</text>
</comment>
<keyword evidence="3 5" id="KW-0378">Hydrolase</keyword>
<gene>
    <name evidence="5" type="ORF">GCM10022395_35630</name>
</gene>
<dbReference type="PRINTS" id="PR00133">
    <property type="entry name" value="GLHYDRLASE3"/>
</dbReference>
<dbReference type="Gene3D" id="2.60.40.10">
    <property type="entry name" value="Immunoglobulins"/>
    <property type="match status" value="1"/>
</dbReference>
<dbReference type="EMBL" id="BAABCY010000102">
    <property type="protein sequence ID" value="GAA3584509.1"/>
    <property type="molecule type" value="Genomic_DNA"/>
</dbReference>
<reference evidence="6" key="1">
    <citation type="journal article" date="2019" name="Int. J. Syst. Evol. Microbiol.">
        <title>The Global Catalogue of Microorganisms (GCM) 10K type strain sequencing project: providing services to taxonomists for standard genome sequencing and annotation.</title>
        <authorList>
            <consortium name="The Broad Institute Genomics Platform"/>
            <consortium name="The Broad Institute Genome Sequencing Center for Infectious Disease"/>
            <person name="Wu L."/>
            <person name="Ma J."/>
        </authorList>
    </citation>
    <scope>NUCLEOTIDE SEQUENCE [LARGE SCALE GENOMIC DNA]</scope>
    <source>
        <strain evidence="6">JCM 17111</strain>
    </source>
</reference>
<protein>
    <submittedName>
        <fullName evidence="5">Glycoside hydrolase family 3 protein</fullName>
    </submittedName>
</protein>
<dbReference type="Pfam" id="PF00933">
    <property type="entry name" value="Glyco_hydro_3"/>
    <property type="match status" value="1"/>
</dbReference>
<dbReference type="Proteomes" id="UP001500954">
    <property type="component" value="Unassembled WGS sequence"/>
</dbReference>
<dbReference type="InterPro" id="IPR036962">
    <property type="entry name" value="Glyco_hydro_3_N_sf"/>
</dbReference>
<dbReference type="InterPro" id="IPR001764">
    <property type="entry name" value="Glyco_hydro_3_N"/>
</dbReference>
<dbReference type="InterPro" id="IPR017853">
    <property type="entry name" value="GH"/>
</dbReference>
<dbReference type="SUPFAM" id="SSF51445">
    <property type="entry name" value="(Trans)glycosidases"/>
    <property type="match status" value="1"/>
</dbReference>
<proteinExistence type="inferred from homology"/>
<organism evidence="5 6">
    <name type="scientific">Snuella lapsa</name>
    <dbReference type="NCBI Taxonomy" id="870481"/>
    <lineage>
        <taxon>Bacteria</taxon>
        <taxon>Pseudomonadati</taxon>
        <taxon>Bacteroidota</taxon>
        <taxon>Flavobacteriia</taxon>
        <taxon>Flavobacteriales</taxon>
        <taxon>Flavobacteriaceae</taxon>
        <taxon>Snuella</taxon>
    </lineage>
</organism>
<keyword evidence="6" id="KW-1185">Reference proteome</keyword>
<dbReference type="InterPro" id="IPR037524">
    <property type="entry name" value="PA14/GLEYA"/>
</dbReference>
<dbReference type="Pfam" id="PF01915">
    <property type="entry name" value="Glyco_hydro_3_C"/>
    <property type="match status" value="1"/>
</dbReference>
<dbReference type="PANTHER" id="PTHR42721:SF3">
    <property type="entry name" value="BETA-D-XYLOSIDASE 5-RELATED"/>
    <property type="match status" value="1"/>
</dbReference>
<dbReference type="GO" id="GO:0016787">
    <property type="term" value="F:hydrolase activity"/>
    <property type="evidence" value="ECO:0007669"/>
    <property type="project" value="UniProtKB-KW"/>
</dbReference>
<keyword evidence="2" id="KW-0732">Signal</keyword>
<dbReference type="InterPro" id="IPR013783">
    <property type="entry name" value="Ig-like_fold"/>
</dbReference>
<dbReference type="RefSeq" id="WP_345007804.1">
    <property type="nucleotide sequence ID" value="NZ_BAABCY010000102.1"/>
</dbReference>
<accession>A0ABP6YK70</accession>